<comment type="caution">
    <text evidence="1">The sequence shown here is derived from an EMBL/GenBank/DDBJ whole genome shotgun (WGS) entry which is preliminary data.</text>
</comment>
<keyword evidence="2" id="KW-1185">Reference proteome</keyword>
<name>A0ABP8I885_9GAMM</name>
<dbReference type="EMBL" id="BAABFU010000003">
    <property type="protein sequence ID" value="GAA4353485.1"/>
    <property type="molecule type" value="Genomic_DNA"/>
</dbReference>
<accession>A0ABP8I885</accession>
<dbReference type="Proteomes" id="UP001501294">
    <property type="component" value="Unassembled WGS sequence"/>
</dbReference>
<gene>
    <name evidence="1" type="ORF">GCM10023150_22150</name>
</gene>
<evidence type="ECO:0000313" key="2">
    <source>
        <dbReference type="Proteomes" id="UP001501294"/>
    </source>
</evidence>
<organism evidence="1 2">
    <name type="scientific">Kangiella taiwanensis</name>
    <dbReference type="NCBI Taxonomy" id="1079179"/>
    <lineage>
        <taxon>Bacteria</taxon>
        <taxon>Pseudomonadati</taxon>
        <taxon>Pseudomonadota</taxon>
        <taxon>Gammaproteobacteria</taxon>
        <taxon>Kangiellales</taxon>
        <taxon>Kangiellaceae</taxon>
        <taxon>Kangiella</taxon>
    </lineage>
</organism>
<evidence type="ECO:0008006" key="3">
    <source>
        <dbReference type="Google" id="ProtNLM"/>
    </source>
</evidence>
<proteinExistence type="predicted"/>
<dbReference type="Pfam" id="PF10052">
    <property type="entry name" value="DUF2288"/>
    <property type="match status" value="1"/>
</dbReference>
<dbReference type="InterPro" id="IPR018741">
    <property type="entry name" value="DUF2288"/>
</dbReference>
<evidence type="ECO:0000313" key="1">
    <source>
        <dbReference type="EMBL" id="GAA4353485.1"/>
    </source>
</evidence>
<sequence>MIEMSNEKKIEELTEQKTDSFTQLTPREELVAKLNGETAIVEWKEIERFFAKGNLLLIDQDVDLINCAADLSLDNADEIKPLIDSEKIQRMPMEFVKANCKPETEFWTVVVAPYILSQLKK</sequence>
<reference evidence="2" key="1">
    <citation type="journal article" date="2019" name="Int. J. Syst. Evol. Microbiol.">
        <title>The Global Catalogue of Microorganisms (GCM) 10K type strain sequencing project: providing services to taxonomists for standard genome sequencing and annotation.</title>
        <authorList>
            <consortium name="The Broad Institute Genomics Platform"/>
            <consortium name="The Broad Institute Genome Sequencing Center for Infectious Disease"/>
            <person name="Wu L."/>
            <person name="Ma J."/>
        </authorList>
    </citation>
    <scope>NUCLEOTIDE SEQUENCE [LARGE SCALE GENOMIC DNA]</scope>
    <source>
        <strain evidence="2">JCM 17727</strain>
    </source>
</reference>
<protein>
    <recommendedName>
        <fullName evidence="3">DUF2288 domain-containing protein</fullName>
    </recommendedName>
</protein>